<feature type="transmembrane region" description="Helical" evidence="15">
    <location>
        <begin position="282"/>
        <end position="302"/>
    </location>
</feature>
<dbReference type="InterPro" id="IPR036719">
    <property type="entry name" value="Neuro-gated_channel_TM_sf"/>
</dbReference>
<dbReference type="GO" id="GO:0045211">
    <property type="term" value="C:postsynaptic membrane"/>
    <property type="evidence" value="ECO:0007669"/>
    <property type="project" value="UniProtKB-SubCell"/>
</dbReference>
<evidence type="ECO:0000256" key="1">
    <source>
        <dbReference type="ARBA" id="ARBA00022448"/>
    </source>
</evidence>
<keyword evidence="15" id="KW-0732">Signal</keyword>
<keyword evidence="6 15" id="KW-0406">Ion transport</keyword>
<feature type="domain" description="Neurotransmitter-gated ion-channel ligand-binding" evidence="16">
    <location>
        <begin position="25"/>
        <end position="251"/>
    </location>
</feature>
<evidence type="ECO:0000313" key="18">
    <source>
        <dbReference type="Proteomes" id="UP000887566"/>
    </source>
</evidence>
<evidence type="ECO:0000256" key="6">
    <source>
        <dbReference type="ARBA" id="ARBA00023065"/>
    </source>
</evidence>
<protein>
    <submittedName>
        <fullName evidence="19">Uncharacterized protein</fullName>
    </submittedName>
</protein>
<dbReference type="InterPro" id="IPR036734">
    <property type="entry name" value="Neur_chan_lig-bd_sf"/>
</dbReference>
<dbReference type="PRINTS" id="PR00252">
    <property type="entry name" value="NRIONCHANNEL"/>
</dbReference>
<keyword evidence="5" id="KW-0770">Synapse</keyword>
<dbReference type="PROSITE" id="PS00236">
    <property type="entry name" value="NEUROTR_ION_CHANNEL"/>
    <property type="match status" value="1"/>
</dbReference>
<dbReference type="SUPFAM" id="SSF63712">
    <property type="entry name" value="Nicotinic receptor ligand binding domain-like"/>
    <property type="match status" value="1"/>
</dbReference>
<comment type="subcellular location">
    <subcellularLocation>
        <location evidence="14">Postsynaptic cell membrane</location>
        <topology evidence="14">Multi-pass membrane protein</topology>
    </subcellularLocation>
</comment>
<evidence type="ECO:0000256" key="10">
    <source>
        <dbReference type="ARBA" id="ARBA00023180"/>
    </source>
</evidence>
<evidence type="ECO:0000313" key="19">
    <source>
        <dbReference type="WBParaSite" id="PSAMB.scaffold733size45075.g8399.t1"/>
    </source>
</evidence>
<dbReference type="GO" id="GO:0004888">
    <property type="term" value="F:transmembrane signaling receptor activity"/>
    <property type="evidence" value="ECO:0007669"/>
    <property type="project" value="InterPro"/>
</dbReference>
<dbReference type="PANTHER" id="PTHR18945">
    <property type="entry name" value="NEUROTRANSMITTER GATED ION CHANNEL"/>
    <property type="match status" value="1"/>
</dbReference>
<dbReference type="FunFam" id="2.70.170.10:FF:000044">
    <property type="entry name" value="AcetylCholine Receptor"/>
    <property type="match status" value="1"/>
</dbReference>
<comment type="similarity">
    <text evidence="15">Belongs to the ligand-gated ion channel (TC 1.A.9) family.</text>
</comment>
<dbReference type="Pfam" id="PF02932">
    <property type="entry name" value="Neur_chan_memb"/>
    <property type="match status" value="1"/>
</dbReference>
<keyword evidence="9" id="KW-0675">Receptor</keyword>
<dbReference type="WBParaSite" id="PSAMB.scaffold733size45075.g8399.t1">
    <property type="protein sequence ID" value="PSAMB.scaffold733size45075.g8399.t1"/>
    <property type="gene ID" value="PSAMB.scaffold733size45075.g8399"/>
</dbReference>
<dbReference type="PRINTS" id="PR00254">
    <property type="entry name" value="NICOTINICR"/>
</dbReference>
<keyword evidence="2" id="KW-1003">Cell membrane</keyword>
<evidence type="ECO:0000256" key="14">
    <source>
        <dbReference type="ARBA" id="ARBA00034104"/>
    </source>
</evidence>
<keyword evidence="13 15" id="KW-0407">Ion channel</keyword>
<reference evidence="19" key="1">
    <citation type="submission" date="2022-11" db="UniProtKB">
        <authorList>
            <consortium name="WormBaseParasite"/>
        </authorList>
    </citation>
    <scope>IDENTIFICATION</scope>
</reference>
<evidence type="ECO:0000256" key="5">
    <source>
        <dbReference type="ARBA" id="ARBA00023018"/>
    </source>
</evidence>
<evidence type="ECO:0000256" key="15">
    <source>
        <dbReference type="RuleBase" id="RU000687"/>
    </source>
</evidence>
<dbReference type="InterPro" id="IPR006029">
    <property type="entry name" value="Neurotrans-gated_channel_TM"/>
</dbReference>
<feature type="transmembrane region" description="Helical" evidence="15">
    <location>
        <begin position="485"/>
        <end position="502"/>
    </location>
</feature>
<accession>A0A914XC42</accession>
<dbReference type="FunFam" id="1.20.58.390:FF:000078">
    <property type="entry name" value="AcetylCholine Receptor"/>
    <property type="match status" value="1"/>
</dbReference>
<keyword evidence="18" id="KW-1185">Reference proteome</keyword>
<keyword evidence="1 15" id="KW-0813">Transport</keyword>
<evidence type="ECO:0000256" key="13">
    <source>
        <dbReference type="ARBA" id="ARBA00023303"/>
    </source>
</evidence>
<evidence type="ECO:0000256" key="2">
    <source>
        <dbReference type="ARBA" id="ARBA00022475"/>
    </source>
</evidence>
<dbReference type="SUPFAM" id="SSF90112">
    <property type="entry name" value="Neurotransmitter-gated ion-channel transmembrane pore"/>
    <property type="match status" value="1"/>
</dbReference>
<dbReference type="CDD" id="cd19064">
    <property type="entry name" value="LGIC_TM_nAChR"/>
    <property type="match status" value="1"/>
</dbReference>
<keyword evidence="10" id="KW-0325">Glycoprotein</keyword>
<organism evidence="18 19">
    <name type="scientific">Plectus sambesii</name>
    <dbReference type="NCBI Taxonomy" id="2011161"/>
    <lineage>
        <taxon>Eukaryota</taxon>
        <taxon>Metazoa</taxon>
        <taxon>Ecdysozoa</taxon>
        <taxon>Nematoda</taxon>
        <taxon>Chromadorea</taxon>
        <taxon>Plectida</taxon>
        <taxon>Plectina</taxon>
        <taxon>Plectoidea</taxon>
        <taxon>Plectidae</taxon>
        <taxon>Plectus</taxon>
    </lineage>
</organism>
<name>A0A914XC42_9BILA</name>
<keyword evidence="8" id="KW-1015">Disulfide bond</keyword>
<keyword evidence="3 15" id="KW-0812">Transmembrane</keyword>
<dbReference type="InterPro" id="IPR006202">
    <property type="entry name" value="Neur_chan_lig-bd"/>
</dbReference>
<evidence type="ECO:0000259" key="17">
    <source>
        <dbReference type="Pfam" id="PF02932"/>
    </source>
</evidence>
<evidence type="ECO:0000259" key="16">
    <source>
        <dbReference type="Pfam" id="PF02931"/>
    </source>
</evidence>
<feature type="chain" id="PRO_5038168662" evidence="15">
    <location>
        <begin position="20"/>
        <end position="536"/>
    </location>
</feature>
<evidence type="ECO:0000256" key="7">
    <source>
        <dbReference type="ARBA" id="ARBA00023136"/>
    </source>
</evidence>
<dbReference type="AlphaFoldDB" id="A0A914XC42"/>
<dbReference type="Gene3D" id="1.20.58.390">
    <property type="entry name" value="Neurotransmitter-gated ion-channel transmembrane domain"/>
    <property type="match status" value="2"/>
</dbReference>
<evidence type="ECO:0000256" key="11">
    <source>
        <dbReference type="ARBA" id="ARBA00023257"/>
    </source>
</evidence>
<keyword evidence="11" id="KW-0628">Postsynaptic cell membrane</keyword>
<dbReference type="InterPro" id="IPR018000">
    <property type="entry name" value="Neurotransmitter_ion_chnl_CS"/>
</dbReference>
<evidence type="ECO:0000256" key="3">
    <source>
        <dbReference type="ARBA" id="ARBA00022692"/>
    </source>
</evidence>
<dbReference type="InterPro" id="IPR038050">
    <property type="entry name" value="Neuro_actylchol_rec"/>
</dbReference>
<dbReference type="InterPro" id="IPR002394">
    <property type="entry name" value="Nicotinic_acetylcholine_rcpt"/>
</dbReference>
<keyword evidence="7 15" id="KW-0472">Membrane</keyword>
<evidence type="ECO:0000256" key="9">
    <source>
        <dbReference type="ARBA" id="ARBA00023170"/>
    </source>
</evidence>
<feature type="transmembrane region" description="Helical" evidence="15">
    <location>
        <begin position="314"/>
        <end position="337"/>
    </location>
</feature>
<feature type="domain" description="Neurotransmitter-gated ion-channel transmembrane" evidence="17">
    <location>
        <begin position="258"/>
        <end position="496"/>
    </location>
</feature>
<evidence type="ECO:0000256" key="4">
    <source>
        <dbReference type="ARBA" id="ARBA00022989"/>
    </source>
</evidence>
<feature type="transmembrane region" description="Helical" evidence="15">
    <location>
        <begin position="252"/>
        <end position="275"/>
    </location>
</feature>
<feature type="signal peptide" evidence="15">
    <location>
        <begin position="1"/>
        <end position="19"/>
    </location>
</feature>
<keyword evidence="4 15" id="KW-1133">Transmembrane helix</keyword>
<dbReference type="Gene3D" id="2.70.170.10">
    <property type="entry name" value="Neurotransmitter-gated ion-channel ligand-binding domain"/>
    <property type="match status" value="1"/>
</dbReference>
<dbReference type="Pfam" id="PF02931">
    <property type="entry name" value="Neur_chan_LBD"/>
    <property type="match status" value="1"/>
</dbReference>
<keyword evidence="12" id="KW-1071">Ligand-gated ion channel</keyword>
<proteinExistence type="inferred from homology"/>
<evidence type="ECO:0000256" key="12">
    <source>
        <dbReference type="ARBA" id="ARBA00023286"/>
    </source>
</evidence>
<dbReference type="InterPro" id="IPR006201">
    <property type="entry name" value="Neur_channel"/>
</dbReference>
<sequence>MRYWTALFLLLRAVRNITASALLEGQLYEDLLYDYNKIARPVKNSTDILTVDVGAALIRIIDVDEKNQVLTTNLWLEMQWFDSKLHWNPDDYGGLRKLHIPSDLIWTPDLVLYNNAAGDPDITIYTDALVSYDGRVFWQPPAIFKSFCSIDVTWFPYDLQNCDMKFGTWTYTGFYVDLKQLPKESVILTKDEKDQDIEYMERGMDLSYFYTSAEWDLLSLTSARHSVLYASCCGPEKYVDITYYFILRRKTLFFTCNLIIPCFLISFLTTFVFYLSDHKITFAISILVTLTVFFLVLIDIIPPTSLVIPMFGRYLITTMVLVAFSIIISVLSVNFHFRSGATHRMPRWIRAVFLNFLPRILLMDRPATIVRKEDDNSSVGSQQGSSTSMIAMTSLGSKSSAKRPEKLDVPEAYIYAMKESPFVSRVEETNAERQRRVHIQIILRVLQQVRFIAEHFREVEAESQAGELILISDDWTFVAMVVDRLFLVIFAILNVATLWIILEAPSLYDTREPLNITAPIKPLGQGNLFGLNDKYL</sequence>
<dbReference type="Proteomes" id="UP000887566">
    <property type="component" value="Unplaced"/>
</dbReference>
<dbReference type="GO" id="GO:0022848">
    <property type="term" value="F:acetylcholine-gated monoatomic cation-selective channel activity"/>
    <property type="evidence" value="ECO:0007669"/>
    <property type="project" value="InterPro"/>
</dbReference>
<evidence type="ECO:0000256" key="8">
    <source>
        <dbReference type="ARBA" id="ARBA00023157"/>
    </source>
</evidence>